<dbReference type="SUPFAM" id="SSF103007">
    <property type="entry name" value="Hypothetical protein TT1725"/>
    <property type="match status" value="1"/>
</dbReference>
<evidence type="ECO:0000313" key="1">
    <source>
        <dbReference type="EMBL" id="TWJ32578.1"/>
    </source>
</evidence>
<name>A0A562WQR7_9BACT</name>
<dbReference type="InterPro" id="IPR007546">
    <property type="entry name" value="DUF503"/>
</dbReference>
<dbReference type="Gene3D" id="3.30.70.1120">
    <property type="entry name" value="TT1725-like"/>
    <property type="match status" value="1"/>
</dbReference>
<dbReference type="InterPro" id="IPR036746">
    <property type="entry name" value="TT1725-like_sf"/>
</dbReference>
<dbReference type="Proteomes" id="UP000319449">
    <property type="component" value="Unassembled WGS sequence"/>
</dbReference>
<comment type="caution">
    <text evidence="1">The sequence shown here is derived from an EMBL/GenBank/DDBJ whole genome shotgun (WGS) entry which is preliminary data.</text>
</comment>
<reference evidence="1 2" key="1">
    <citation type="submission" date="2019-07" db="EMBL/GenBank/DDBJ databases">
        <title>Genomic Encyclopedia of Archaeal and Bacterial Type Strains, Phase II (KMG-II): from individual species to whole genera.</title>
        <authorList>
            <person name="Goeker M."/>
        </authorList>
    </citation>
    <scope>NUCLEOTIDE SEQUENCE [LARGE SCALE GENOMIC DNA]</scope>
    <source>
        <strain evidence="1 2">ATCC BAA-1139</strain>
    </source>
</reference>
<dbReference type="PANTHER" id="PTHR36441:SF1">
    <property type="entry name" value="DUF503 DOMAIN-CONTAINING PROTEIN"/>
    <property type="match status" value="1"/>
</dbReference>
<evidence type="ECO:0008006" key="3">
    <source>
        <dbReference type="Google" id="ProtNLM"/>
    </source>
</evidence>
<evidence type="ECO:0000313" key="2">
    <source>
        <dbReference type="Proteomes" id="UP000319449"/>
    </source>
</evidence>
<organism evidence="1 2">
    <name type="scientific">Geobacter argillaceus</name>
    <dbReference type="NCBI Taxonomy" id="345631"/>
    <lineage>
        <taxon>Bacteria</taxon>
        <taxon>Pseudomonadati</taxon>
        <taxon>Thermodesulfobacteriota</taxon>
        <taxon>Desulfuromonadia</taxon>
        <taxon>Geobacterales</taxon>
        <taxon>Geobacteraceae</taxon>
        <taxon>Geobacter</taxon>
    </lineage>
</organism>
<sequence length="93" mass="10620">MHVLSLLIELELPCTSLKGKRGIIKSIIARARNRFNVAGAEVANQEDWGSAQLAFVTVSNDRGYARRLLEQLEEWIVGERPDLPIHFVDYEER</sequence>
<accession>A0A562WQR7</accession>
<dbReference type="AlphaFoldDB" id="A0A562WQR7"/>
<dbReference type="PANTHER" id="PTHR36441">
    <property type="entry name" value="HYPOTHETICAL CYTOSOLIC PROTEIN"/>
    <property type="match status" value="1"/>
</dbReference>
<dbReference type="RefSeq" id="WP_145019149.1">
    <property type="nucleotide sequence ID" value="NZ_VLLN01000004.1"/>
</dbReference>
<dbReference type="OrthoDB" id="9809023at2"/>
<proteinExistence type="predicted"/>
<gene>
    <name evidence="1" type="ORF">JN12_01020</name>
</gene>
<dbReference type="EMBL" id="VLLN01000004">
    <property type="protein sequence ID" value="TWJ32578.1"/>
    <property type="molecule type" value="Genomic_DNA"/>
</dbReference>
<keyword evidence="2" id="KW-1185">Reference proteome</keyword>
<protein>
    <recommendedName>
        <fullName evidence="3">DUF503 domain-containing protein</fullName>
    </recommendedName>
</protein>
<dbReference type="Pfam" id="PF04456">
    <property type="entry name" value="DUF503"/>
    <property type="match status" value="1"/>
</dbReference>